<dbReference type="InterPro" id="IPR043128">
    <property type="entry name" value="Rev_trsase/Diguanyl_cyclase"/>
</dbReference>
<evidence type="ECO:0000259" key="1">
    <source>
        <dbReference type="Pfam" id="PF00990"/>
    </source>
</evidence>
<dbReference type="AlphaFoldDB" id="A0A9D7F9G3"/>
<proteinExistence type="predicted"/>
<evidence type="ECO:0000313" key="3">
    <source>
        <dbReference type="Proteomes" id="UP000886602"/>
    </source>
</evidence>
<dbReference type="Gene3D" id="3.30.70.270">
    <property type="match status" value="1"/>
</dbReference>
<protein>
    <submittedName>
        <fullName evidence="2">Diguanylate cyclase</fullName>
    </submittedName>
</protein>
<accession>A0A9D7F9G3</accession>
<comment type="caution">
    <text evidence="2">The sequence shown here is derived from an EMBL/GenBank/DDBJ whole genome shotgun (WGS) entry which is preliminary data.</text>
</comment>
<dbReference type="Proteomes" id="UP000886602">
    <property type="component" value="Unassembled WGS sequence"/>
</dbReference>
<evidence type="ECO:0000313" key="2">
    <source>
        <dbReference type="EMBL" id="MBK7424645.1"/>
    </source>
</evidence>
<dbReference type="InterPro" id="IPR000160">
    <property type="entry name" value="GGDEF_dom"/>
</dbReference>
<dbReference type="SUPFAM" id="SSF55073">
    <property type="entry name" value="Nucleotide cyclase"/>
    <property type="match status" value="1"/>
</dbReference>
<sequence>MQEEIDAHDRFMITLEWLMALHERNPEALNFGLINVCFHNRESLGNTYGAKQALDMLCQLAKQLRQAFRKTDLVAREGNDFWILVPYTSPQSVTERVTQLVELASDNGLDIVDRDLAVFNIPNPEFLGNTALMTPVRLLEYLKNNRQIAFRWEHASLSS</sequence>
<reference evidence="2" key="1">
    <citation type="submission" date="2020-10" db="EMBL/GenBank/DDBJ databases">
        <title>Connecting structure to function with the recovery of over 1000 high-quality activated sludge metagenome-assembled genomes encoding full-length rRNA genes using long-read sequencing.</title>
        <authorList>
            <person name="Singleton C.M."/>
            <person name="Petriglieri F."/>
            <person name="Kristensen J.M."/>
            <person name="Kirkegaard R.H."/>
            <person name="Michaelsen T.Y."/>
            <person name="Andersen M.H."/>
            <person name="Karst S.M."/>
            <person name="Dueholm M.S."/>
            <person name="Nielsen P.H."/>
            <person name="Albertsen M."/>
        </authorList>
    </citation>
    <scope>NUCLEOTIDE SEQUENCE</scope>
    <source>
        <strain evidence="2">EsbW_18-Q3-R4-48_MAXAC.044</strain>
    </source>
</reference>
<feature type="domain" description="GGDEF" evidence="1">
    <location>
        <begin position="22"/>
        <end position="103"/>
    </location>
</feature>
<dbReference type="InterPro" id="IPR029787">
    <property type="entry name" value="Nucleotide_cyclase"/>
</dbReference>
<gene>
    <name evidence="2" type="ORF">IPJ48_17040</name>
</gene>
<name>A0A9D7F9G3_9RHOO</name>
<dbReference type="EMBL" id="JADJNC010000039">
    <property type="protein sequence ID" value="MBK7424645.1"/>
    <property type="molecule type" value="Genomic_DNA"/>
</dbReference>
<dbReference type="Pfam" id="PF00990">
    <property type="entry name" value="GGDEF"/>
    <property type="match status" value="1"/>
</dbReference>
<organism evidence="2 3">
    <name type="scientific">Candidatus Propionivibrio dominans</name>
    <dbReference type="NCBI Taxonomy" id="2954373"/>
    <lineage>
        <taxon>Bacteria</taxon>
        <taxon>Pseudomonadati</taxon>
        <taxon>Pseudomonadota</taxon>
        <taxon>Betaproteobacteria</taxon>
        <taxon>Rhodocyclales</taxon>
        <taxon>Rhodocyclaceae</taxon>
        <taxon>Propionivibrio</taxon>
    </lineage>
</organism>